<dbReference type="OrthoDB" id="10289922at2759"/>
<proteinExistence type="predicted"/>
<dbReference type="EMBL" id="LSRX01000273">
    <property type="protein sequence ID" value="OLQ02102.1"/>
    <property type="molecule type" value="Genomic_DNA"/>
</dbReference>
<comment type="caution">
    <text evidence="2">The sequence shown here is derived from an EMBL/GenBank/DDBJ whole genome shotgun (WGS) entry which is preliminary data.</text>
</comment>
<feature type="region of interest" description="Disordered" evidence="1">
    <location>
        <begin position="143"/>
        <end position="185"/>
    </location>
</feature>
<reference evidence="2 3" key="1">
    <citation type="submission" date="2016-02" db="EMBL/GenBank/DDBJ databases">
        <title>Genome analysis of coral dinoflagellate symbionts highlights evolutionary adaptations to a symbiotic lifestyle.</title>
        <authorList>
            <person name="Aranda M."/>
            <person name="Li Y."/>
            <person name="Liew Y.J."/>
            <person name="Baumgarten S."/>
            <person name="Simakov O."/>
            <person name="Wilson M."/>
            <person name="Piel J."/>
            <person name="Ashoor H."/>
            <person name="Bougouffa S."/>
            <person name="Bajic V.B."/>
            <person name="Ryu T."/>
            <person name="Ravasi T."/>
            <person name="Bayer T."/>
            <person name="Micklem G."/>
            <person name="Kim H."/>
            <person name="Bhak J."/>
            <person name="Lajeunesse T.C."/>
            <person name="Voolstra C.R."/>
        </authorList>
    </citation>
    <scope>NUCLEOTIDE SEQUENCE [LARGE SCALE GENOMIC DNA]</scope>
    <source>
        <strain evidence="2 3">CCMP2467</strain>
    </source>
</reference>
<keyword evidence="3" id="KW-1185">Reference proteome</keyword>
<protein>
    <recommendedName>
        <fullName evidence="4">C2H2-type domain-containing protein</fullName>
    </recommendedName>
</protein>
<evidence type="ECO:0000256" key="1">
    <source>
        <dbReference type="SAM" id="MobiDB-lite"/>
    </source>
</evidence>
<feature type="region of interest" description="Disordered" evidence="1">
    <location>
        <begin position="1"/>
        <end position="78"/>
    </location>
</feature>
<evidence type="ECO:0008006" key="4">
    <source>
        <dbReference type="Google" id="ProtNLM"/>
    </source>
</evidence>
<name>A0A1Q9E3V0_SYMMI</name>
<feature type="region of interest" description="Disordered" evidence="1">
    <location>
        <begin position="83"/>
        <end position="102"/>
    </location>
</feature>
<evidence type="ECO:0000313" key="3">
    <source>
        <dbReference type="Proteomes" id="UP000186817"/>
    </source>
</evidence>
<sequence length="523" mass="57810">MSRKGSCGRGPLVINGQAGPAGTLQVPVLRGDEHCQPGTSSSFPTIARRPGTNERDQDPKDRPSPPRKMGGFPEGDAELLRQRRQRFLEKEQKLREEKDEHQANLYSALAELRNVIAEDMVETEEPEFFEDIQAEWDAFTKEVQEDDSAGISRNMPRGQAQQAKKGPTTGPRRQDPGGNLGVEREPVLVPDSTWADDSAFPLRDDNPKLLATAEFAAPLDLSPHELPGAGNDPNLKPSKAAPVLRFAGKGAQAARRCFLADAKPQLWRLPDTQVSISTTPAYTHVGGVLDHRASMLPEARRRLSIASTSTSYDEGKALLYGNNTIALPVRVAVFEAAIRPSCFNVALWLPVGEALFKLPSSVVHALTARPPGLWAMLQLEQTWCQAVQKDLAWLRDREVAGTICQACGKQFWAENKLAIHLRASAECVTKSCEPFQKALDHYHYPLYDQEVIEIVQHATKEIQHVKDAGLNWSPTQYEAALSYEDFNEAFGNVGWTELQDKIRDTHGTVAAPLQALIKPRTNL</sequence>
<dbReference type="AlphaFoldDB" id="A0A1Q9E3V0"/>
<accession>A0A1Q9E3V0</accession>
<dbReference type="Proteomes" id="UP000186817">
    <property type="component" value="Unassembled WGS sequence"/>
</dbReference>
<feature type="compositionally biased region" description="Basic and acidic residues" evidence="1">
    <location>
        <begin position="51"/>
        <end position="64"/>
    </location>
</feature>
<gene>
    <name evidence="2" type="ORF">AK812_SmicGene15130</name>
</gene>
<evidence type="ECO:0000313" key="2">
    <source>
        <dbReference type="EMBL" id="OLQ02102.1"/>
    </source>
</evidence>
<organism evidence="2 3">
    <name type="scientific">Symbiodinium microadriaticum</name>
    <name type="common">Dinoflagellate</name>
    <name type="synonym">Zooxanthella microadriatica</name>
    <dbReference type="NCBI Taxonomy" id="2951"/>
    <lineage>
        <taxon>Eukaryota</taxon>
        <taxon>Sar</taxon>
        <taxon>Alveolata</taxon>
        <taxon>Dinophyceae</taxon>
        <taxon>Suessiales</taxon>
        <taxon>Symbiodiniaceae</taxon>
        <taxon>Symbiodinium</taxon>
    </lineage>
</organism>